<dbReference type="AlphaFoldDB" id="A0A1Y2HSL4"/>
<dbReference type="OrthoDB" id="97518at2759"/>
<proteinExistence type="inferred from homology"/>
<evidence type="ECO:0000313" key="2">
    <source>
        <dbReference type="EMBL" id="ORZ37590.1"/>
    </source>
</evidence>
<dbReference type="Gene3D" id="2.40.160.200">
    <property type="entry name" value="LURP1-related"/>
    <property type="match status" value="1"/>
</dbReference>
<comment type="similarity">
    <text evidence="1">Belongs to the LOR family.</text>
</comment>
<dbReference type="InterPro" id="IPR038595">
    <property type="entry name" value="LOR_sf"/>
</dbReference>
<evidence type="ECO:0008006" key="4">
    <source>
        <dbReference type="Google" id="ProtNLM"/>
    </source>
</evidence>
<gene>
    <name evidence="2" type="ORF">BCR44DRAFT_39602</name>
</gene>
<dbReference type="Proteomes" id="UP000193411">
    <property type="component" value="Unassembled WGS sequence"/>
</dbReference>
<dbReference type="EMBL" id="MCFL01000012">
    <property type="protein sequence ID" value="ORZ37590.1"/>
    <property type="molecule type" value="Genomic_DNA"/>
</dbReference>
<sequence length="219" mass="23750">MGSGLSKYESYQLTSYAGNPLAIIDHAFVHPGPDPLQVTIDPEASFSGHDFTITDAATNTILYHAEGRAVSASGKITLLDPQGYAICNMKADAWSSNLGKYTVFRGASSGQGENEGVAMTLKARENATNFELEVKTGTGDVLYVKTSTTNHAIYVFSGHPKAGRYLVARSGIKWSRKMRAEVAPGVDALAVVCLLILADAVREDIKARERRRRKNHHHS</sequence>
<comment type="caution">
    <text evidence="2">The sequence shown here is derived from an EMBL/GenBank/DDBJ whole genome shotgun (WGS) entry which is preliminary data.</text>
</comment>
<dbReference type="InterPro" id="IPR007612">
    <property type="entry name" value="LOR"/>
</dbReference>
<accession>A0A1Y2HSL4</accession>
<organism evidence="2 3">
    <name type="scientific">Catenaria anguillulae PL171</name>
    <dbReference type="NCBI Taxonomy" id="765915"/>
    <lineage>
        <taxon>Eukaryota</taxon>
        <taxon>Fungi</taxon>
        <taxon>Fungi incertae sedis</taxon>
        <taxon>Blastocladiomycota</taxon>
        <taxon>Blastocladiomycetes</taxon>
        <taxon>Blastocladiales</taxon>
        <taxon>Catenariaceae</taxon>
        <taxon>Catenaria</taxon>
    </lineage>
</organism>
<dbReference type="Pfam" id="PF04525">
    <property type="entry name" value="LOR"/>
    <property type="match status" value="1"/>
</dbReference>
<protein>
    <recommendedName>
        <fullName evidence="4">Tubby C-terminal-like domain-containing protein</fullName>
    </recommendedName>
</protein>
<name>A0A1Y2HSL4_9FUNG</name>
<evidence type="ECO:0000313" key="3">
    <source>
        <dbReference type="Proteomes" id="UP000193411"/>
    </source>
</evidence>
<reference evidence="2 3" key="1">
    <citation type="submission" date="2016-07" db="EMBL/GenBank/DDBJ databases">
        <title>Pervasive Adenine N6-methylation of Active Genes in Fungi.</title>
        <authorList>
            <consortium name="DOE Joint Genome Institute"/>
            <person name="Mondo S.J."/>
            <person name="Dannebaum R.O."/>
            <person name="Kuo R.C."/>
            <person name="Labutti K."/>
            <person name="Haridas S."/>
            <person name="Kuo A."/>
            <person name="Salamov A."/>
            <person name="Ahrendt S.R."/>
            <person name="Lipzen A."/>
            <person name="Sullivan W."/>
            <person name="Andreopoulos W.B."/>
            <person name="Clum A."/>
            <person name="Lindquist E."/>
            <person name="Daum C."/>
            <person name="Ramamoorthy G.K."/>
            <person name="Gryganskyi A."/>
            <person name="Culley D."/>
            <person name="Magnuson J.K."/>
            <person name="James T.Y."/>
            <person name="O'Malley M.A."/>
            <person name="Stajich J.E."/>
            <person name="Spatafora J.W."/>
            <person name="Visel A."/>
            <person name="Grigoriev I.V."/>
        </authorList>
    </citation>
    <scope>NUCLEOTIDE SEQUENCE [LARGE SCALE GENOMIC DNA]</scope>
    <source>
        <strain evidence="2 3">PL171</strain>
    </source>
</reference>
<dbReference type="InterPro" id="IPR025659">
    <property type="entry name" value="Tubby-like_C"/>
</dbReference>
<keyword evidence="3" id="KW-1185">Reference proteome</keyword>
<dbReference type="SUPFAM" id="SSF54518">
    <property type="entry name" value="Tubby C-terminal domain-like"/>
    <property type="match status" value="1"/>
</dbReference>
<evidence type="ECO:0000256" key="1">
    <source>
        <dbReference type="ARBA" id="ARBA00005437"/>
    </source>
</evidence>